<feature type="transmembrane region" description="Helical" evidence="4">
    <location>
        <begin position="263"/>
        <end position="283"/>
    </location>
</feature>
<feature type="transmembrane region" description="Helical" evidence="4">
    <location>
        <begin position="322"/>
        <end position="342"/>
    </location>
</feature>
<comment type="caution">
    <text evidence="6">The sequence shown here is derived from an EMBL/GenBank/DDBJ whole genome shotgun (WGS) entry which is preliminary data.</text>
</comment>
<evidence type="ECO:0000256" key="2">
    <source>
        <dbReference type="ARBA" id="ARBA00022989"/>
    </source>
</evidence>
<feature type="transmembrane region" description="Helical" evidence="4">
    <location>
        <begin position="289"/>
        <end position="310"/>
    </location>
</feature>
<dbReference type="Gene3D" id="1.20.1250.20">
    <property type="entry name" value="MFS general substrate transporter like domains"/>
    <property type="match status" value="2"/>
</dbReference>
<feature type="transmembrane region" description="Helical" evidence="4">
    <location>
        <begin position="132"/>
        <end position="151"/>
    </location>
</feature>
<dbReference type="PANTHER" id="PTHR23521:SF3">
    <property type="entry name" value="MFS TRANSPORTER"/>
    <property type="match status" value="1"/>
</dbReference>
<feature type="transmembrane region" description="Helical" evidence="4">
    <location>
        <begin position="96"/>
        <end position="120"/>
    </location>
</feature>
<dbReference type="InterPro" id="IPR020846">
    <property type="entry name" value="MFS_dom"/>
</dbReference>
<feature type="transmembrane region" description="Helical" evidence="4">
    <location>
        <begin position="157"/>
        <end position="174"/>
    </location>
</feature>
<protein>
    <submittedName>
        <fullName evidence="6">MFS transporter</fullName>
    </submittedName>
</protein>
<dbReference type="Proteomes" id="UP001210720">
    <property type="component" value="Unassembled WGS sequence"/>
</dbReference>
<dbReference type="InterPro" id="IPR011701">
    <property type="entry name" value="MFS"/>
</dbReference>
<proteinExistence type="predicted"/>
<evidence type="ECO:0000313" key="6">
    <source>
        <dbReference type="EMBL" id="MDA7426420.1"/>
    </source>
</evidence>
<evidence type="ECO:0000256" key="4">
    <source>
        <dbReference type="SAM" id="Phobius"/>
    </source>
</evidence>
<keyword evidence="1 4" id="KW-0812">Transmembrane</keyword>
<dbReference type="RefSeq" id="WP_271433776.1">
    <property type="nucleotide sequence ID" value="NZ_JAQIOY010000009.1"/>
</dbReference>
<reference evidence="6 7" key="1">
    <citation type="submission" date="2023-01" db="EMBL/GenBank/DDBJ databases">
        <title>Thalassococcus onchidii sp. nov., isolated from a marine invertebrate from the South China Sea.</title>
        <authorList>
            <person name="Xu S."/>
            <person name="Liu Z."/>
            <person name="Xu Y."/>
        </authorList>
    </citation>
    <scope>NUCLEOTIDE SEQUENCE [LARGE SCALE GENOMIC DNA]</scope>
    <source>
        <strain evidence="6 7">KCTC 32084</strain>
    </source>
</reference>
<evidence type="ECO:0000313" key="7">
    <source>
        <dbReference type="Proteomes" id="UP001210720"/>
    </source>
</evidence>
<evidence type="ECO:0000256" key="1">
    <source>
        <dbReference type="ARBA" id="ARBA00022692"/>
    </source>
</evidence>
<feature type="transmembrane region" description="Helical" evidence="4">
    <location>
        <begin position="38"/>
        <end position="60"/>
    </location>
</feature>
<accession>A0ABT4XWS7</accession>
<dbReference type="EMBL" id="JAQIOY010000009">
    <property type="protein sequence ID" value="MDA7426420.1"/>
    <property type="molecule type" value="Genomic_DNA"/>
</dbReference>
<name>A0ABT4XWS7_9RHOB</name>
<feature type="transmembrane region" description="Helical" evidence="4">
    <location>
        <begin position="195"/>
        <end position="214"/>
    </location>
</feature>
<feature type="transmembrane region" description="Helical" evidence="4">
    <location>
        <begin position="234"/>
        <end position="256"/>
    </location>
</feature>
<dbReference type="Pfam" id="PF07690">
    <property type="entry name" value="MFS_1"/>
    <property type="match status" value="1"/>
</dbReference>
<dbReference type="PANTHER" id="PTHR23521">
    <property type="entry name" value="TRANSPORTER MFS SUPERFAMILY"/>
    <property type="match status" value="1"/>
</dbReference>
<keyword evidence="2 4" id="KW-1133">Transmembrane helix</keyword>
<evidence type="ECO:0000259" key="5">
    <source>
        <dbReference type="PROSITE" id="PS50850"/>
    </source>
</evidence>
<keyword evidence="3 4" id="KW-0472">Membrane</keyword>
<organism evidence="6 7">
    <name type="scientific">Thalassococcus lentus</name>
    <dbReference type="NCBI Taxonomy" id="1210524"/>
    <lineage>
        <taxon>Bacteria</taxon>
        <taxon>Pseudomonadati</taxon>
        <taxon>Pseudomonadota</taxon>
        <taxon>Alphaproteobacteria</taxon>
        <taxon>Rhodobacterales</taxon>
        <taxon>Roseobacteraceae</taxon>
        <taxon>Thalassococcus</taxon>
    </lineage>
</organism>
<dbReference type="InterPro" id="IPR036259">
    <property type="entry name" value="MFS_trans_sf"/>
</dbReference>
<feature type="transmembrane region" description="Helical" evidence="4">
    <location>
        <begin position="354"/>
        <end position="372"/>
    </location>
</feature>
<dbReference type="PROSITE" id="PS50850">
    <property type="entry name" value="MFS"/>
    <property type="match status" value="1"/>
</dbReference>
<dbReference type="SUPFAM" id="SSF103473">
    <property type="entry name" value="MFS general substrate transporter"/>
    <property type="match status" value="1"/>
</dbReference>
<dbReference type="CDD" id="cd17477">
    <property type="entry name" value="MFS_YcaD_like"/>
    <property type="match status" value="1"/>
</dbReference>
<evidence type="ECO:0000256" key="3">
    <source>
        <dbReference type="ARBA" id="ARBA00023136"/>
    </source>
</evidence>
<gene>
    <name evidence="6" type="ORF">PFY00_16925</name>
</gene>
<feature type="domain" description="Major facilitator superfamily (MFS) profile" evidence="5">
    <location>
        <begin position="198"/>
        <end position="418"/>
    </location>
</feature>
<feature type="transmembrane region" description="Helical" evidence="4">
    <location>
        <begin position="72"/>
        <end position="90"/>
    </location>
</feature>
<dbReference type="InterPro" id="IPR047200">
    <property type="entry name" value="MFS_YcaD-like"/>
</dbReference>
<sequence length="418" mass="44202">MRMMLSFAALFLSVILLQLSSGGVGPLDALSGFVLNFTTAQIGLLGSAHFLGFFAGCWWAPRLMGSVGHSRAFAAFTSLGTIGILGHILIENPYAWAALRVAQGLCIAGCYTVVEAWLQAKVTNETRGRAMGAYRVADMGASLVAQLMISVLEPAHYASYTLLALLCAAALLPITLTQARQPETPAAPRLQPALAWARSPLAVAGVLVAALSSASFRMVGPVYGAGVGLQAGQIALFLSAFVAGGALSQIPVGWLADKYDRRWVLIWLSIAAIVSSVYTATAAQTETAGIMLTAAVFGLTTFPIYSVAAAHAHDFADSSERVALSAALMFWYATGAIAAPWVASVLINLYGPPALFAMIAVGHVILVVFGVVRMQTRDSAAERTPYVWAPRTSFTIGRLMGRFRDHGDPRTPRKPPSD</sequence>
<keyword evidence="7" id="KW-1185">Reference proteome</keyword>